<dbReference type="PROSITE" id="PS51257">
    <property type="entry name" value="PROKAR_LIPOPROTEIN"/>
    <property type="match status" value="1"/>
</dbReference>
<organism evidence="9 10">
    <name type="scientific">Cymbomonas tetramitiformis</name>
    <dbReference type="NCBI Taxonomy" id="36881"/>
    <lineage>
        <taxon>Eukaryota</taxon>
        <taxon>Viridiplantae</taxon>
        <taxon>Chlorophyta</taxon>
        <taxon>Pyramimonadophyceae</taxon>
        <taxon>Pyramimonadales</taxon>
        <taxon>Pyramimonadaceae</taxon>
        <taxon>Cymbomonas</taxon>
    </lineage>
</organism>
<dbReference type="GO" id="GO:0000139">
    <property type="term" value="C:Golgi membrane"/>
    <property type="evidence" value="ECO:0007669"/>
    <property type="project" value="UniProtKB-SubCell"/>
</dbReference>
<keyword evidence="5" id="KW-1133">Transmembrane helix</keyword>
<comment type="caution">
    <text evidence="9">The sequence shown here is derived from an EMBL/GenBank/DDBJ whole genome shotgun (WGS) entry which is preliminary data.</text>
</comment>
<dbReference type="Gene3D" id="3.40.50.300">
    <property type="entry name" value="P-loop containing nucleotide triphosphate hydrolases"/>
    <property type="match status" value="1"/>
</dbReference>
<evidence type="ECO:0000313" key="9">
    <source>
        <dbReference type="EMBL" id="KAK3269477.1"/>
    </source>
</evidence>
<name>A0AAE0L2H8_9CHLO</name>
<dbReference type="Proteomes" id="UP001190700">
    <property type="component" value="Unassembled WGS sequence"/>
</dbReference>
<keyword evidence="3" id="KW-0808">Transferase</keyword>
<evidence type="ECO:0000256" key="2">
    <source>
        <dbReference type="ARBA" id="ARBA00006339"/>
    </source>
</evidence>
<dbReference type="InterPro" id="IPR027417">
    <property type="entry name" value="P-loop_NTPase"/>
</dbReference>
<keyword evidence="7" id="KW-0472">Membrane</keyword>
<evidence type="ECO:0000256" key="5">
    <source>
        <dbReference type="ARBA" id="ARBA00022989"/>
    </source>
</evidence>
<evidence type="ECO:0000256" key="8">
    <source>
        <dbReference type="ARBA" id="ARBA00023180"/>
    </source>
</evidence>
<dbReference type="PANTHER" id="PTHR12137">
    <property type="entry name" value="CARBOHYDRATE SULFOTRANSFERASE"/>
    <property type="match status" value="1"/>
</dbReference>
<protein>
    <submittedName>
        <fullName evidence="9">Uncharacterized protein</fullName>
    </submittedName>
</protein>
<reference evidence="9 10" key="1">
    <citation type="journal article" date="2015" name="Genome Biol. Evol.">
        <title>Comparative Genomics of a Bacterivorous Green Alga Reveals Evolutionary Causalities and Consequences of Phago-Mixotrophic Mode of Nutrition.</title>
        <authorList>
            <person name="Burns J.A."/>
            <person name="Paasch A."/>
            <person name="Narechania A."/>
            <person name="Kim E."/>
        </authorList>
    </citation>
    <scope>NUCLEOTIDE SEQUENCE [LARGE SCALE GENOMIC DNA]</scope>
    <source>
        <strain evidence="9 10">PLY_AMNH</strain>
    </source>
</reference>
<dbReference type="Pfam" id="PF03567">
    <property type="entry name" value="Sulfotransfer_2"/>
    <property type="match status" value="1"/>
</dbReference>
<evidence type="ECO:0000256" key="1">
    <source>
        <dbReference type="ARBA" id="ARBA00004323"/>
    </source>
</evidence>
<keyword evidence="10" id="KW-1185">Reference proteome</keyword>
<dbReference type="EMBL" id="LGRX02010933">
    <property type="protein sequence ID" value="KAK3269477.1"/>
    <property type="molecule type" value="Genomic_DNA"/>
</dbReference>
<sequence length="282" mass="32721">MNQIRKIGAYLLVSAFTACAEQTFHSPRVRFEASRCTPPSWLASTIRRFTPHCLVGNTEKAIPFAYVLSPKVASSTLRSFFKDRGREVECDLEDPSLQKHFRFAFVRDPFERFLSAFHEIRFRYDHNGPVQAHDKRFPTLSINSSALPAYTSIQAKNVALLLQLVEYVTSNKVQEPHLRLQVVNFASRHVFQQRTVAFEFVGRYETFNEDLSYILSVLRMENSTEVPWHNRRQVKASKAGYFPRTKEAMLDILRRHNKLWNLCRYLAPDSSCFNYTLPSGCQ</sequence>
<keyword evidence="6" id="KW-0333">Golgi apparatus</keyword>
<dbReference type="InterPro" id="IPR005331">
    <property type="entry name" value="Sulfotransferase"/>
</dbReference>
<dbReference type="InterPro" id="IPR018011">
    <property type="entry name" value="Carb_sulfotrans_8-10"/>
</dbReference>
<evidence type="ECO:0000256" key="3">
    <source>
        <dbReference type="ARBA" id="ARBA00022679"/>
    </source>
</evidence>
<dbReference type="AlphaFoldDB" id="A0AAE0L2H8"/>
<keyword evidence="4" id="KW-0812">Transmembrane</keyword>
<evidence type="ECO:0000256" key="6">
    <source>
        <dbReference type="ARBA" id="ARBA00023034"/>
    </source>
</evidence>
<dbReference type="GO" id="GO:0008146">
    <property type="term" value="F:sulfotransferase activity"/>
    <property type="evidence" value="ECO:0007669"/>
    <property type="project" value="InterPro"/>
</dbReference>
<accession>A0AAE0L2H8</accession>
<comment type="subcellular location">
    <subcellularLocation>
        <location evidence="1">Golgi apparatus membrane</location>
        <topology evidence="1">Single-pass type II membrane protein</topology>
    </subcellularLocation>
</comment>
<dbReference type="PANTHER" id="PTHR12137:SF54">
    <property type="entry name" value="CARBOHYDRATE SULFOTRANSFERASE"/>
    <property type="match status" value="1"/>
</dbReference>
<evidence type="ECO:0000256" key="7">
    <source>
        <dbReference type="ARBA" id="ARBA00023136"/>
    </source>
</evidence>
<keyword evidence="8" id="KW-0325">Glycoprotein</keyword>
<proteinExistence type="inferred from homology"/>
<dbReference type="GO" id="GO:0016051">
    <property type="term" value="P:carbohydrate biosynthetic process"/>
    <property type="evidence" value="ECO:0007669"/>
    <property type="project" value="InterPro"/>
</dbReference>
<gene>
    <name evidence="9" type="ORF">CYMTET_22083</name>
</gene>
<evidence type="ECO:0000313" key="10">
    <source>
        <dbReference type="Proteomes" id="UP001190700"/>
    </source>
</evidence>
<comment type="similarity">
    <text evidence="2">Belongs to the sulfotransferase 2 family.</text>
</comment>
<evidence type="ECO:0000256" key="4">
    <source>
        <dbReference type="ARBA" id="ARBA00022692"/>
    </source>
</evidence>